<comment type="caution">
    <text evidence="1">The sequence shown here is derived from an EMBL/GenBank/DDBJ whole genome shotgun (WGS) entry which is preliminary data.</text>
</comment>
<keyword evidence="2" id="KW-1185">Reference proteome</keyword>
<protein>
    <submittedName>
        <fullName evidence="1">Uncharacterized protein</fullName>
    </submittedName>
</protein>
<dbReference type="EMBL" id="BDGG01000002">
    <property type="protein sequence ID" value="GAU92235.1"/>
    <property type="molecule type" value="Genomic_DNA"/>
</dbReference>
<gene>
    <name evidence="1" type="primary">RvY_04343-1</name>
    <name evidence="1" type="synonym">RvY_04343.1</name>
    <name evidence="1" type="ORF">RvY_04343</name>
</gene>
<evidence type="ECO:0000313" key="1">
    <source>
        <dbReference type="EMBL" id="GAU92235.1"/>
    </source>
</evidence>
<sequence>MQQQPVKWIKHVPSGTVYILFFCDSPKMVTLYAADNTDATDDVQRFLMGLERMWRKPLQSQAVSSR</sequence>
<organism evidence="1 2">
    <name type="scientific">Ramazzottius varieornatus</name>
    <name type="common">Water bear</name>
    <name type="synonym">Tardigrade</name>
    <dbReference type="NCBI Taxonomy" id="947166"/>
    <lineage>
        <taxon>Eukaryota</taxon>
        <taxon>Metazoa</taxon>
        <taxon>Ecdysozoa</taxon>
        <taxon>Tardigrada</taxon>
        <taxon>Eutardigrada</taxon>
        <taxon>Parachela</taxon>
        <taxon>Hypsibioidea</taxon>
        <taxon>Ramazzottiidae</taxon>
        <taxon>Ramazzottius</taxon>
    </lineage>
</organism>
<evidence type="ECO:0000313" key="2">
    <source>
        <dbReference type="Proteomes" id="UP000186922"/>
    </source>
</evidence>
<reference evidence="1 2" key="1">
    <citation type="journal article" date="2016" name="Nat. Commun.">
        <title>Extremotolerant tardigrade genome and improved radiotolerance of human cultured cells by tardigrade-unique protein.</title>
        <authorList>
            <person name="Hashimoto T."/>
            <person name="Horikawa D.D."/>
            <person name="Saito Y."/>
            <person name="Kuwahara H."/>
            <person name="Kozuka-Hata H."/>
            <person name="Shin-I T."/>
            <person name="Minakuchi Y."/>
            <person name="Ohishi K."/>
            <person name="Motoyama A."/>
            <person name="Aizu T."/>
            <person name="Enomoto A."/>
            <person name="Kondo K."/>
            <person name="Tanaka S."/>
            <person name="Hara Y."/>
            <person name="Koshikawa S."/>
            <person name="Sagara H."/>
            <person name="Miura T."/>
            <person name="Yokobori S."/>
            <person name="Miyagawa K."/>
            <person name="Suzuki Y."/>
            <person name="Kubo T."/>
            <person name="Oyama M."/>
            <person name="Kohara Y."/>
            <person name="Fujiyama A."/>
            <person name="Arakawa K."/>
            <person name="Katayama T."/>
            <person name="Toyoda A."/>
            <person name="Kunieda T."/>
        </authorList>
    </citation>
    <scope>NUCLEOTIDE SEQUENCE [LARGE SCALE GENOMIC DNA]</scope>
    <source>
        <strain evidence="1 2">YOKOZUNA-1</strain>
    </source>
</reference>
<name>A0A1D1UUV9_RAMVA</name>
<dbReference type="Proteomes" id="UP000186922">
    <property type="component" value="Unassembled WGS sequence"/>
</dbReference>
<proteinExistence type="predicted"/>
<dbReference type="AlphaFoldDB" id="A0A1D1UUV9"/>
<accession>A0A1D1UUV9</accession>